<dbReference type="EMBL" id="LR796849">
    <property type="protein sequence ID" value="CAB4170124.1"/>
    <property type="molecule type" value="Genomic_DNA"/>
</dbReference>
<evidence type="ECO:0000313" key="3">
    <source>
        <dbReference type="EMBL" id="CAB5228222.1"/>
    </source>
</evidence>
<name>A0A6J7XB26_9CAUD</name>
<organism evidence="3">
    <name type="scientific">uncultured Caudovirales phage</name>
    <dbReference type="NCBI Taxonomy" id="2100421"/>
    <lineage>
        <taxon>Viruses</taxon>
        <taxon>Duplodnaviria</taxon>
        <taxon>Heunggongvirae</taxon>
        <taxon>Uroviricota</taxon>
        <taxon>Caudoviricetes</taxon>
        <taxon>Peduoviridae</taxon>
        <taxon>Maltschvirus</taxon>
        <taxon>Maltschvirus maltsch</taxon>
    </lineage>
</organism>
<evidence type="ECO:0000313" key="1">
    <source>
        <dbReference type="EMBL" id="CAB4170124.1"/>
    </source>
</evidence>
<dbReference type="EMBL" id="LR797040">
    <property type="protein sequence ID" value="CAB4182728.1"/>
    <property type="molecule type" value="Genomic_DNA"/>
</dbReference>
<proteinExistence type="predicted"/>
<reference evidence="3" key="1">
    <citation type="submission" date="2020-05" db="EMBL/GenBank/DDBJ databases">
        <authorList>
            <person name="Chiriac C."/>
            <person name="Salcher M."/>
            <person name="Ghai R."/>
            <person name="Kavagutti S V."/>
        </authorList>
    </citation>
    <scope>NUCLEOTIDE SEQUENCE</scope>
</reference>
<dbReference type="EMBL" id="LR798386">
    <property type="protein sequence ID" value="CAB5228222.1"/>
    <property type="molecule type" value="Genomic_DNA"/>
</dbReference>
<gene>
    <name evidence="2" type="ORF">UFOVP1087_20</name>
    <name evidence="3" type="ORF">UFOVP1534_26</name>
    <name evidence="1" type="ORF">UFOVP910_35</name>
</gene>
<sequence length="571" mass="63413">MPTIPIRTLGKIGVITDVNAFDLPPEAVSSARNVRFSNGRITNSHVWREAIASPTGGIPSFMFTASSTGSDEIMGYMARNGRAYHIVNGAISEVTPGTESPRPLIGYDTSGFSLDFLTDQSEVRVPASSDFVENLSDATRTFCALQGVLYINQEDRVPWYKTAANSAYNILPNWTSTNRCKVLRGYKDFLVALNVTKSGAAYPNMVKWSNIAQYGAVPDSWDPADTTKSAGENTLAEIQTDILDGMTLRNSFIIYATDQAWTMEYTQGPDVFQFYKLFGDRGIVNTNCVSEVDGLHFVLDDDDIYMHDGVSPPKSIVDKRVKSHIFRNMDLTKAEKFFVYHEKAASEVWFCFNSKLGNLKWLGSACTYCNYAAVYNYSEDTWTFHDLPNVSSMSSVGWQISPTYATTALAYDTTGSSYADFIPNNTNNSFAASVAEGLIATTRITQVDSGLGTALPFNAASELAVVPYTERTGLDLDELVPELRTYKNYRSVYPQTTVEDASAPFSFKFGGVDMPSQNLEWDTLQTFEPTTEYKLDTRSRGRYLAWYFEGANNNTYSLSGFDLDFVAVSRR</sequence>
<evidence type="ECO:0000313" key="2">
    <source>
        <dbReference type="EMBL" id="CAB4182728.1"/>
    </source>
</evidence>
<accession>A0A6J7XB26</accession>
<protein>
    <submittedName>
        <fullName evidence="3">Uncharacterized protein</fullName>
    </submittedName>
</protein>